<evidence type="ECO:0000256" key="1">
    <source>
        <dbReference type="PROSITE-ProRule" id="PRU00169"/>
    </source>
</evidence>
<dbReference type="InterPro" id="IPR001789">
    <property type="entry name" value="Sig_transdc_resp-reg_receiver"/>
</dbReference>
<keyword evidence="4" id="KW-1185">Reference proteome</keyword>
<name>A0A1G9EVI4_9BACT</name>
<keyword evidence="1" id="KW-0597">Phosphoprotein</keyword>
<dbReference type="PROSITE" id="PS50110">
    <property type="entry name" value="RESPONSE_REGULATORY"/>
    <property type="match status" value="1"/>
</dbReference>
<dbReference type="InterPro" id="IPR052020">
    <property type="entry name" value="Cyclic_di-GMP/3'3'-cGAMP_PDE"/>
</dbReference>
<dbReference type="GO" id="GO:0000160">
    <property type="term" value="P:phosphorelay signal transduction system"/>
    <property type="evidence" value="ECO:0007669"/>
    <property type="project" value="InterPro"/>
</dbReference>
<dbReference type="Pfam" id="PF13487">
    <property type="entry name" value="HD_5"/>
    <property type="match status" value="1"/>
</dbReference>
<dbReference type="AlphaFoldDB" id="A0A1G9EVI4"/>
<dbReference type="Gene3D" id="3.40.50.2300">
    <property type="match status" value="1"/>
</dbReference>
<feature type="modified residue" description="4-aspartylphosphate" evidence="1">
    <location>
        <position position="54"/>
    </location>
</feature>
<dbReference type="PANTHER" id="PTHR45228:SF8">
    <property type="entry name" value="TWO-COMPONENT RESPONSE REGULATOR-RELATED"/>
    <property type="match status" value="1"/>
</dbReference>
<dbReference type="EMBL" id="FNGA01000002">
    <property type="protein sequence ID" value="SDK80091.1"/>
    <property type="molecule type" value="Genomic_DNA"/>
</dbReference>
<dbReference type="PANTHER" id="PTHR45228">
    <property type="entry name" value="CYCLIC DI-GMP PHOSPHODIESTERASE TM_0186-RELATED"/>
    <property type="match status" value="1"/>
</dbReference>
<dbReference type="SMART" id="SM00448">
    <property type="entry name" value="REC"/>
    <property type="match status" value="1"/>
</dbReference>
<dbReference type="InterPro" id="IPR011006">
    <property type="entry name" value="CheY-like_superfamily"/>
</dbReference>
<dbReference type="SUPFAM" id="SSF52172">
    <property type="entry name" value="CheY-like"/>
    <property type="match status" value="1"/>
</dbReference>
<evidence type="ECO:0000313" key="3">
    <source>
        <dbReference type="EMBL" id="SDK80091.1"/>
    </source>
</evidence>
<dbReference type="OrthoDB" id="9802066at2"/>
<dbReference type="STRING" id="246191.SAMN05660337_1281"/>
<gene>
    <name evidence="3" type="ORF">SAMN05660337_1281</name>
</gene>
<sequence length="377" mass="42322">MEKARILFVDDEINLLKSVKAMFRKQYSVDIAEGSEKGLEMIQNEKKYAVIISDLKMPGMDGIEFLHRVQKITPDTTRIMLTGHADVEAATLAVNRGHVFRFLTKPVQADEMRRILDAAIKQYSLVTSEKELLRGTLKGCIRVLTDVLSVVSPETFSLSQRIKRLAVKTAERLGIRNTNQLELAAMLSQLGCISLSEATLHKIHSGKNLTESEQNEFAAHPSISAKLLSNIPRLDQVVEIISKQNQCADEFPDMPIESKIIKACLDFETLIGRGMNSSEAFFEMKKNIKWYDNNILESLENAATIEDHYEQKMLPVSDLKPGMIMNQNLNTSTGVLVIAKGQEIGEAVLARLNNVARNNKLPDQINVLINKKIFKNE</sequence>
<dbReference type="Proteomes" id="UP000199053">
    <property type="component" value="Unassembled WGS sequence"/>
</dbReference>
<dbReference type="Gene3D" id="1.10.3210.10">
    <property type="entry name" value="Hypothetical protein af1432"/>
    <property type="match status" value="1"/>
</dbReference>
<dbReference type="Pfam" id="PF00072">
    <property type="entry name" value="Response_reg"/>
    <property type="match status" value="1"/>
</dbReference>
<feature type="domain" description="Response regulatory" evidence="2">
    <location>
        <begin position="5"/>
        <end position="120"/>
    </location>
</feature>
<dbReference type="CDD" id="cd17569">
    <property type="entry name" value="REC_HupR-like"/>
    <property type="match status" value="1"/>
</dbReference>
<evidence type="ECO:0000313" key="4">
    <source>
        <dbReference type="Proteomes" id="UP000199053"/>
    </source>
</evidence>
<evidence type="ECO:0000259" key="2">
    <source>
        <dbReference type="PROSITE" id="PS50110"/>
    </source>
</evidence>
<reference evidence="4" key="1">
    <citation type="submission" date="2016-10" db="EMBL/GenBank/DDBJ databases">
        <authorList>
            <person name="Varghese N."/>
            <person name="Submissions S."/>
        </authorList>
    </citation>
    <scope>NUCLEOTIDE SEQUENCE [LARGE SCALE GENOMIC DNA]</scope>
    <source>
        <strain evidence="4">DSM 16995</strain>
    </source>
</reference>
<proteinExistence type="predicted"/>
<accession>A0A1G9EVI4</accession>
<protein>
    <submittedName>
        <fullName evidence="3">HD domain-containing protein</fullName>
    </submittedName>
</protein>
<dbReference type="RefSeq" id="WP_092159398.1">
    <property type="nucleotide sequence ID" value="NZ_FNGA01000002.1"/>
</dbReference>
<organism evidence="3 4">
    <name type="scientific">Maridesulfovibrio ferrireducens</name>
    <dbReference type="NCBI Taxonomy" id="246191"/>
    <lineage>
        <taxon>Bacteria</taxon>
        <taxon>Pseudomonadati</taxon>
        <taxon>Thermodesulfobacteriota</taxon>
        <taxon>Desulfovibrionia</taxon>
        <taxon>Desulfovibrionales</taxon>
        <taxon>Desulfovibrionaceae</taxon>
        <taxon>Maridesulfovibrio</taxon>
    </lineage>
</organism>